<feature type="region of interest" description="Disordered" evidence="1">
    <location>
        <begin position="114"/>
        <end position="207"/>
    </location>
</feature>
<organism evidence="2 3">
    <name type="scientific">Giardia muris</name>
    <dbReference type="NCBI Taxonomy" id="5742"/>
    <lineage>
        <taxon>Eukaryota</taxon>
        <taxon>Metamonada</taxon>
        <taxon>Diplomonadida</taxon>
        <taxon>Hexamitidae</taxon>
        <taxon>Giardiinae</taxon>
        <taxon>Giardia</taxon>
    </lineage>
</organism>
<keyword evidence="3" id="KW-1185">Reference proteome</keyword>
<gene>
    <name evidence="2" type="ORF">GMRT_11476</name>
</gene>
<dbReference type="VEuPathDB" id="GiardiaDB:GMRT_11476"/>
<protein>
    <submittedName>
        <fullName evidence="2">Uncharacterized protein</fullName>
    </submittedName>
</protein>
<feature type="region of interest" description="Disordered" evidence="1">
    <location>
        <begin position="80"/>
        <end position="100"/>
    </location>
</feature>
<sequence length="207" mass="22761">MQTPELVVEEVDIEREYKDEIAGLQRALIDERRATAQLRQRVSELENELAVLKLPASCPQCRIYEELLNEIHEKAMPMHKGRPMSGLATGPRSRAYPAGLGHDDLNFIDAIEPISPQHRPTSTRRGYGQGQGQRLSSRPTSARRGSSAKRPLRSGSAKRRTGRSPGRGSQGKEKGKSLHSAKIAGTLGHGRLKTGAKSSGGRNRYSF</sequence>
<evidence type="ECO:0000313" key="2">
    <source>
        <dbReference type="EMBL" id="TNJ29780.1"/>
    </source>
</evidence>
<comment type="caution">
    <text evidence="2">The sequence shown here is derived from an EMBL/GenBank/DDBJ whole genome shotgun (WGS) entry which is preliminary data.</text>
</comment>
<evidence type="ECO:0000256" key="1">
    <source>
        <dbReference type="SAM" id="MobiDB-lite"/>
    </source>
</evidence>
<feature type="compositionally biased region" description="Polar residues" evidence="1">
    <location>
        <begin position="196"/>
        <end position="207"/>
    </location>
</feature>
<dbReference type="EMBL" id="VDLU01000001">
    <property type="protein sequence ID" value="TNJ29780.1"/>
    <property type="molecule type" value="Genomic_DNA"/>
</dbReference>
<dbReference type="Proteomes" id="UP000315496">
    <property type="component" value="Chromosome 1"/>
</dbReference>
<feature type="compositionally biased region" description="Polar residues" evidence="1">
    <location>
        <begin position="135"/>
        <end position="144"/>
    </location>
</feature>
<feature type="compositionally biased region" description="Basic residues" evidence="1">
    <location>
        <begin position="146"/>
        <end position="162"/>
    </location>
</feature>
<accession>A0A4Z1SVZ5</accession>
<dbReference type="AlphaFoldDB" id="A0A4Z1SVZ5"/>
<reference evidence="2 3" key="1">
    <citation type="submission" date="2019-05" db="EMBL/GenBank/DDBJ databases">
        <title>The compact genome of Giardia muris reveals important steps in the evolution of intestinal protozoan parasites.</title>
        <authorList>
            <person name="Xu F."/>
            <person name="Jimenez-Gonzalez A."/>
            <person name="Einarsson E."/>
            <person name="Astvaldsson A."/>
            <person name="Peirasmaki D."/>
            <person name="Eckmann L."/>
            <person name="Andersson J.O."/>
            <person name="Svard S.G."/>
            <person name="Jerlstrom-Hultqvist J."/>
        </authorList>
    </citation>
    <scope>NUCLEOTIDE SEQUENCE [LARGE SCALE GENOMIC DNA]</scope>
    <source>
        <strain evidence="2 3">Roberts-Thomson</strain>
    </source>
</reference>
<proteinExistence type="predicted"/>
<name>A0A4Z1SVZ5_GIAMU</name>
<evidence type="ECO:0000313" key="3">
    <source>
        <dbReference type="Proteomes" id="UP000315496"/>
    </source>
</evidence>